<dbReference type="NCBIfam" id="TIGR03086">
    <property type="entry name" value="TIGR03086 family metal-binding protein"/>
    <property type="match status" value="1"/>
</dbReference>
<evidence type="ECO:0000259" key="1">
    <source>
        <dbReference type="Pfam" id="PF11716"/>
    </source>
</evidence>
<dbReference type="GO" id="GO:0046872">
    <property type="term" value="F:metal ion binding"/>
    <property type="evidence" value="ECO:0007669"/>
    <property type="project" value="InterPro"/>
</dbReference>
<evidence type="ECO:0000313" key="3">
    <source>
        <dbReference type="Proteomes" id="UP000247634"/>
    </source>
</evidence>
<dbReference type="InterPro" id="IPR034660">
    <property type="entry name" value="DinB/YfiT-like"/>
</dbReference>
<evidence type="ECO:0000313" key="2">
    <source>
        <dbReference type="EMBL" id="AWT47282.1"/>
    </source>
</evidence>
<dbReference type="Pfam" id="PF11716">
    <property type="entry name" value="MDMPI_N"/>
    <property type="match status" value="1"/>
</dbReference>
<accession>A0A2U9PCA0</accession>
<dbReference type="InterPro" id="IPR017517">
    <property type="entry name" value="Maleyloyr_isom"/>
</dbReference>
<name>A0A2U9PCA0_STRAS</name>
<organism evidence="2 3">
    <name type="scientific">Streptomyces actuosus</name>
    <dbReference type="NCBI Taxonomy" id="1885"/>
    <lineage>
        <taxon>Bacteria</taxon>
        <taxon>Bacillati</taxon>
        <taxon>Actinomycetota</taxon>
        <taxon>Actinomycetes</taxon>
        <taxon>Kitasatosporales</taxon>
        <taxon>Streptomycetaceae</taxon>
        <taxon>Streptomyces</taxon>
    </lineage>
</organism>
<dbReference type="NCBIfam" id="TIGR03083">
    <property type="entry name" value="maleylpyruvate isomerase family mycothiol-dependent enzyme"/>
    <property type="match status" value="1"/>
</dbReference>
<proteinExistence type="predicted"/>
<dbReference type="Proteomes" id="UP000247634">
    <property type="component" value="Chromosome"/>
</dbReference>
<dbReference type="KEGG" id="sact:DMT42_36910"/>
<dbReference type="OrthoDB" id="5185819at2"/>
<dbReference type="SUPFAM" id="SSF109854">
    <property type="entry name" value="DinB/YfiT-like putative metalloenzymes"/>
    <property type="match status" value="1"/>
</dbReference>
<dbReference type="EMBL" id="CP029788">
    <property type="protein sequence ID" value="AWT47282.1"/>
    <property type="molecule type" value="Genomic_DNA"/>
</dbReference>
<dbReference type="RefSeq" id="WP_110635574.1">
    <property type="nucleotide sequence ID" value="NZ_CP029788.1"/>
</dbReference>
<dbReference type="AlphaFoldDB" id="A0A2U9PCA0"/>
<protein>
    <submittedName>
        <fullName evidence="2">TIGR03086 family protein</fullName>
    </submittedName>
</protein>
<dbReference type="InterPro" id="IPR024344">
    <property type="entry name" value="MDMPI_metal-binding"/>
</dbReference>
<dbReference type="InterPro" id="IPR017520">
    <property type="entry name" value="CHP03086"/>
</dbReference>
<gene>
    <name evidence="2" type="ORF">DMT42_36910</name>
</gene>
<dbReference type="Gene3D" id="1.20.120.450">
    <property type="entry name" value="dinb family like domain"/>
    <property type="match status" value="1"/>
</dbReference>
<sequence>MRMLTISSLDSIRASDARAVRDSVAVVRRATTDDLTRPTPCAAWNLGDLLEHMTVQHRGFAAAARGAGADIALWKPEQPGPGTIRRHLTAADEVIEAFAEVGAADQEFTLPEFGTDAVFPAVRAIGFHFIDYVVHAWDVARALGVPFAPSPDLLDAALPLALAVPDGAHRRRPNAAFAPAQPHSTLRDPLARILLHLGRSPSWAPPAKDASAGG</sequence>
<feature type="domain" description="Mycothiol-dependent maleylpyruvate isomerase metal-binding" evidence="1">
    <location>
        <begin position="18"/>
        <end position="140"/>
    </location>
</feature>
<reference evidence="2 3" key="1">
    <citation type="submission" date="2018-06" db="EMBL/GenBank/DDBJ databases">
        <title>The complete genome sequence of a nosiheptide producer Streptomyces actuosus ATCC 25421: deducing the ability of producing a new class III lantibiotics.</title>
        <authorList>
            <person name="Liu W."/>
            <person name="Sun F."/>
            <person name="Hu Y."/>
        </authorList>
    </citation>
    <scope>NUCLEOTIDE SEQUENCE [LARGE SCALE GENOMIC DNA]</scope>
    <source>
        <strain evidence="2 3">ATCC 25421</strain>
    </source>
</reference>
<keyword evidence="3" id="KW-1185">Reference proteome</keyword>